<feature type="transmembrane region" description="Helical" evidence="7">
    <location>
        <begin position="339"/>
        <end position="357"/>
    </location>
</feature>
<dbReference type="Gene3D" id="1.20.1720.10">
    <property type="entry name" value="Multidrug resistance protein D"/>
    <property type="match status" value="1"/>
</dbReference>
<keyword evidence="4 7" id="KW-0812">Transmembrane</keyword>
<keyword evidence="5 7" id="KW-1133">Transmembrane helix</keyword>
<evidence type="ECO:0000256" key="4">
    <source>
        <dbReference type="ARBA" id="ARBA00022692"/>
    </source>
</evidence>
<dbReference type="CDD" id="cd17321">
    <property type="entry name" value="MFS_MMR_MDR_like"/>
    <property type="match status" value="1"/>
</dbReference>
<keyword evidence="6 7" id="KW-0472">Membrane</keyword>
<feature type="transmembrane region" description="Helical" evidence="7">
    <location>
        <begin position="114"/>
        <end position="134"/>
    </location>
</feature>
<sequence>MATASTDPRVWTPRLWGALFVLCGALFLDGLDVSMIGVALPSIGADLHLSTSALQWVLSGYVLGYGGLLLLGGRSADLLGRRRVFLIAVAAFAAASLLSGVVDNGALLIASRFVKGTAAAFTAPAGLSIITTTFPEGPARNRALSIYTLFGASGFSSGLILGGLMTQIGWHWALLLPVPVALAVLLAGIPLIPRADHSARQRGHYDLAGAALSTVASLLLVYTVVEASTVGWASARTIGSLVLVAVLAVGFVTVERRTRQPLVRLGILRSGSLVRANLGMMAMFGSYFSFQFIGTLYMQSLLGWSPLTMALAFLPTGLLVALSAPWAGTLVGRLGAPRLIALGFVALTAGYLLFLRVQITPHYAVAILPTIVLIGIGFALAFSALNIQATSGIVDEEQGLASGLVQTSGQLGGAIVLAAVTAVVTAHSQHGPVSAAQTLASFRPGLVLVSLIGGLGLLVALTGLRRPAPADAPEALVEVEEPVLVGID</sequence>
<dbReference type="Pfam" id="PF07690">
    <property type="entry name" value="MFS_1"/>
    <property type="match status" value="1"/>
</dbReference>
<reference evidence="9" key="1">
    <citation type="submission" date="2021-01" db="EMBL/GenBank/DDBJ databases">
        <title>Whole genome shotgun sequence of Rugosimonospora africana NBRC 104875.</title>
        <authorList>
            <person name="Komaki H."/>
            <person name="Tamura T."/>
        </authorList>
    </citation>
    <scope>NUCLEOTIDE SEQUENCE</scope>
    <source>
        <strain evidence="9">NBRC 104875</strain>
    </source>
</reference>
<feature type="transmembrane region" description="Helical" evidence="7">
    <location>
        <begin position="15"/>
        <end position="41"/>
    </location>
</feature>
<feature type="transmembrane region" description="Helical" evidence="7">
    <location>
        <begin position="363"/>
        <end position="387"/>
    </location>
</feature>
<keyword evidence="3" id="KW-1003">Cell membrane</keyword>
<evidence type="ECO:0000256" key="7">
    <source>
        <dbReference type="SAM" id="Phobius"/>
    </source>
</evidence>
<dbReference type="SUPFAM" id="SSF103473">
    <property type="entry name" value="MFS general substrate transporter"/>
    <property type="match status" value="1"/>
</dbReference>
<name>A0A8J3QLA8_9ACTN</name>
<dbReference type="PANTHER" id="PTHR42718">
    <property type="entry name" value="MAJOR FACILITATOR SUPERFAMILY MULTIDRUG TRANSPORTER MFSC"/>
    <property type="match status" value="1"/>
</dbReference>
<evidence type="ECO:0000259" key="8">
    <source>
        <dbReference type="PROSITE" id="PS50850"/>
    </source>
</evidence>
<dbReference type="RefSeq" id="WP_203916750.1">
    <property type="nucleotide sequence ID" value="NZ_BONZ01000013.1"/>
</dbReference>
<feature type="transmembrane region" description="Helical" evidence="7">
    <location>
        <begin position="204"/>
        <end position="225"/>
    </location>
</feature>
<evidence type="ECO:0000313" key="9">
    <source>
        <dbReference type="EMBL" id="GIH13053.1"/>
    </source>
</evidence>
<dbReference type="GO" id="GO:0022857">
    <property type="term" value="F:transmembrane transporter activity"/>
    <property type="evidence" value="ECO:0007669"/>
    <property type="project" value="InterPro"/>
</dbReference>
<evidence type="ECO:0000256" key="2">
    <source>
        <dbReference type="ARBA" id="ARBA00022448"/>
    </source>
</evidence>
<evidence type="ECO:0000256" key="3">
    <source>
        <dbReference type="ARBA" id="ARBA00022475"/>
    </source>
</evidence>
<dbReference type="PANTHER" id="PTHR42718:SF46">
    <property type="entry name" value="BLR6921 PROTEIN"/>
    <property type="match status" value="1"/>
</dbReference>
<dbReference type="PROSITE" id="PS00216">
    <property type="entry name" value="SUGAR_TRANSPORT_1"/>
    <property type="match status" value="1"/>
</dbReference>
<accession>A0A8J3QLA8</accession>
<dbReference type="AlphaFoldDB" id="A0A8J3QLA8"/>
<organism evidence="9 10">
    <name type="scientific">Rugosimonospora africana</name>
    <dbReference type="NCBI Taxonomy" id="556532"/>
    <lineage>
        <taxon>Bacteria</taxon>
        <taxon>Bacillati</taxon>
        <taxon>Actinomycetota</taxon>
        <taxon>Actinomycetes</taxon>
        <taxon>Micromonosporales</taxon>
        <taxon>Micromonosporaceae</taxon>
        <taxon>Rugosimonospora</taxon>
    </lineage>
</organism>
<evidence type="ECO:0000256" key="6">
    <source>
        <dbReference type="ARBA" id="ARBA00023136"/>
    </source>
</evidence>
<dbReference type="InterPro" id="IPR020846">
    <property type="entry name" value="MFS_dom"/>
</dbReference>
<dbReference type="PROSITE" id="PS50850">
    <property type="entry name" value="MFS"/>
    <property type="match status" value="1"/>
</dbReference>
<keyword evidence="10" id="KW-1185">Reference proteome</keyword>
<dbReference type="Gene3D" id="1.20.1250.20">
    <property type="entry name" value="MFS general substrate transporter like domains"/>
    <property type="match status" value="1"/>
</dbReference>
<evidence type="ECO:0000256" key="5">
    <source>
        <dbReference type="ARBA" id="ARBA00022989"/>
    </source>
</evidence>
<dbReference type="InterPro" id="IPR005829">
    <property type="entry name" value="Sugar_transporter_CS"/>
</dbReference>
<feature type="transmembrane region" description="Helical" evidence="7">
    <location>
        <begin position="84"/>
        <end position="102"/>
    </location>
</feature>
<comment type="caution">
    <text evidence="9">The sequence shown here is derived from an EMBL/GenBank/DDBJ whole genome shotgun (WGS) entry which is preliminary data.</text>
</comment>
<dbReference type="EMBL" id="BONZ01000013">
    <property type="protein sequence ID" value="GIH13053.1"/>
    <property type="molecule type" value="Genomic_DNA"/>
</dbReference>
<feature type="transmembrane region" description="Helical" evidence="7">
    <location>
        <begin position="399"/>
        <end position="425"/>
    </location>
</feature>
<keyword evidence="2" id="KW-0813">Transport</keyword>
<feature type="transmembrane region" description="Helical" evidence="7">
    <location>
        <begin position="170"/>
        <end position="192"/>
    </location>
</feature>
<feature type="transmembrane region" description="Helical" evidence="7">
    <location>
        <begin position="304"/>
        <end position="327"/>
    </location>
</feature>
<evidence type="ECO:0000256" key="1">
    <source>
        <dbReference type="ARBA" id="ARBA00004651"/>
    </source>
</evidence>
<feature type="domain" description="Major facilitator superfamily (MFS) profile" evidence="8">
    <location>
        <begin position="18"/>
        <end position="468"/>
    </location>
</feature>
<feature type="transmembrane region" description="Helical" evidence="7">
    <location>
        <begin position="276"/>
        <end position="298"/>
    </location>
</feature>
<gene>
    <name evidence="9" type="ORF">Raf01_12250</name>
</gene>
<proteinExistence type="predicted"/>
<feature type="transmembrane region" description="Helical" evidence="7">
    <location>
        <begin position="237"/>
        <end position="255"/>
    </location>
</feature>
<feature type="transmembrane region" description="Helical" evidence="7">
    <location>
        <begin position="53"/>
        <end position="72"/>
    </location>
</feature>
<comment type="subcellular location">
    <subcellularLocation>
        <location evidence="1">Cell membrane</location>
        <topology evidence="1">Multi-pass membrane protein</topology>
    </subcellularLocation>
</comment>
<dbReference type="InterPro" id="IPR036259">
    <property type="entry name" value="MFS_trans_sf"/>
</dbReference>
<dbReference type="GO" id="GO:0005886">
    <property type="term" value="C:plasma membrane"/>
    <property type="evidence" value="ECO:0007669"/>
    <property type="project" value="UniProtKB-SubCell"/>
</dbReference>
<evidence type="ECO:0000313" key="10">
    <source>
        <dbReference type="Proteomes" id="UP000642748"/>
    </source>
</evidence>
<feature type="transmembrane region" description="Helical" evidence="7">
    <location>
        <begin position="146"/>
        <end position="164"/>
    </location>
</feature>
<protein>
    <submittedName>
        <fullName evidence="9">MFS transporter</fullName>
    </submittedName>
</protein>
<dbReference type="InterPro" id="IPR011701">
    <property type="entry name" value="MFS"/>
</dbReference>
<dbReference type="Proteomes" id="UP000642748">
    <property type="component" value="Unassembled WGS sequence"/>
</dbReference>
<feature type="transmembrane region" description="Helical" evidence="7">
    <location>
        <begin position="445"/>
        <end position="464"/>
    </location>
</feature>